<dbReference type="KEGG" id="das:Daes_1984"/>
<accession>E6VR13</accession>
<dbReference type="InterPro" id="IPR015422">
    <property type="entry name" value="PyrdxlP-dep_Trfase_small"/>
</dbReference>
<dbReference type="GO" id="GO:0000271">
    <property type="term" value="P:polysaccharide biosynthetic process"/>
    <property type="evidence" value="ECO:0007669"/>
    <property type="project" value="TreeGrafter"/>
</dbReference>
<reference evidence="5" key="1">
    <citation type="submission" date="2010-12" db="EMBL/GenBank/DDBJ databases">
        <title>Complete sequence of Desulfovibrio aespoeensis Aspo-2.</title>
        <authorList>
            <consortium name="US DOE Joint Genome Institute"/>
            <person name="Lucas S."/>
            <person name="Copeland A."/>
            <person name="Lapidus A."/>
            <person name="Cheng J.-F."/>
            <person name="Goodwin L."/>
            <person name="Pitluck S."/>
            <person name="Chertkov O."/>
            <person name="Misra M."/>
            <person name="Detter J.C."/>
            <person name="Han C."/>
            <person name="Tapia R."/>
            <person name="Land M."/>
            <person name="Hauser L."/>
            <person name="Kyrpides N."/>
            <person name="Ivanova N."/>
            <person name="Ovchinnikova G."/>
            <person name="Pedersen K."/>
            <person name="Jagevall S."/>
            <person name="Hazen T."/>
            <person name="Woyke T."/>
        </authorList>
    </citation>
    <scope>NUCLEOTIDE SEQUENCE [LARGE SCALE GENOMIC DNA]</scope>
    <source>
        <strain evidence="5">ATCC 700646 / DSM 10631 / Aspo-2</strain>
    </source>
</reference>
<dbReference type="InterPro" id="IPR015421">
    <property type="entry name" value="PyrdxlP-dep_Trfase_major"/>
</dbReference>
<keyword evidence="4" id="KW-0808">Transferase</keyword>
<proteinExistence type="inferred from homology"/>
<keyword evidence="2 3" id="KW-0663">Pyridoxal phosphate</keyword>
<keyword evidence="5" id="KW-1185">Reference proteome</keyword>
<dbReference type="PANTHER" id="PTHR30244">
    <property type="entry name" value="TRANSAMINASE"/>
    <property type="match status" value="1"/>
</dbReference>
<dbReference type="PANTHER" id="PTHR30244:SF30">
    <property type="entry name" value="BLR5990 PROTEIN"/>
    <property type="match status" value="1"/>
</dbReference>
<dbReference type="GO" id="GO:0008483">
    <property type="term" value="F:transaminase activity"/>
    <property type="evidence" value="ECO:0007669"/>
    <property type="project" value="UniProtKB-KW"/>
</dbReference>
<evidence type="ECO:0000256" key="2">
    <source>
        <dbReference type="PIRSR" id="PIRSR000390-2"/>
    </source>
</evidence>
<evidence type="ECO:0000256" key="3">
    <source>
        <dbReference type="RuleBase" id="RU004508"/>
    </source>
</evidence>
<dbReference type="EMBL" id="CP002431">
    <property type="protein sequence ID" value="ADU62993.1"/>
    <property type="molecule type" value="Genomic_DNA"/>
</dbReference>
<keyword evidence="4" id="KW-0032">Aminotransferase</keyword>
<dbReference type="PIRSF" id="PIRSF000390">
    <property type="entry name" value="PLP_StrS"/>
    <property type="match status" value="1"/>
</dbReference>
<comment type="similarity">
    <text evidence="3">Belongs to the DegT/DnrJ/EryC1 family.</text>
</comment>
<evidence type="ECO:0000256" key="1">
    <source>
        <dbReference type="PIRSR" id="PIRSR000390-1"/>
    </source>
</evidence>
<feature type="active site" description="Proton acceptor" evidence="1">
    <location>
        <position position="204"/>
    </location>
</feature>
<dbReference type="Pfam" id="PF01041">
    <property type="entry name" value="DegT_DnrJ_EryC1"/>
    <property type="match status" value="1"/>
</dbReference>
<dbReference type="Gene3D" id="3.40.640.10">
    <property type="entry name" value="Type I PLP-dependent aspartate aminotransferase-like (Major domain)"/>
    <property type="match status" value="1"/>
</dbReference>
<dbReference type="OrthoDB" id="9766188at2"/>
<dbReference type="NCBIfam" id="TIGR04181">
    <property type="entry name" value="NHT_00031"/>
    <property type="match status" value="1"/>
</dbReference>
<dbReference type="STRING" id="643562.Daes_1984"/>
<dbReference type="GO" id="GO:0030170">
    <property type="term" value="F:pyridoxal phosphate binding"/>
    <property type="evidence" value="ECO:0007669"/>
    <property type="project" value="TreeGrafter"/>
</dbReference>
<dbReference type="eggNOG" id="COG0399">
    <property type="taxonomic scope" value="Bacteria"/>
</dbReference>
<sequence>MQRITAFIRHLYGEPDAFIPLHAPVFAGREREYLCDCVDTTFVSSVGKYVDRFEQMTADYTGAGRAVAVVNGTCALEMALRLLDVGPGDLVLTQALTFVATANAIAHTGATPVFLDSDPDTLGLSPDALLRFLQNDQATGRRVGACVPVHILGHACRIREICEICAAWNIPVVEDAAEALGSTLNGKHLGTFGQVGVLSYNGNKTITTGGGGMLLTDDPALGARAKHLTTTAKQPHPWEFRHDEPGWNFRMPNINAALGCAQMERLDDILRDKREIASAYRDFFTSFNGAQYLDAPTGCDANFWLNTVLFEDNTRRDEFLEFSNAHGVMTRPLWTLMPELPMFRDNARDDLSVARNSCDRAVNLPSGPRLRGVQS</sequence>
<dbReference type="InterPro" id="IPR000653">
    <property type="entry name" value="DegT/StrS_aminotransferase"/>
</dbReference>
<protein>
    <submittedName>
        <fullName evidence="4">DegT/DnrJ/EryC1/StrS aminotransferase</fullName>
    </submittedName>
</protein>
<evidence type="ECO:0000313" key="4">
    <source>
        <dbReference type="EMBL" id="ADU62993.1"/>
    </source>
</evidence>
<name>E6VR13_PSEA9</name>
<dbReference type="CDD" id="cd00616">
    <property type="entry name" value="AHBA_syn"/>
    <property type="match status" value="1"/>
</dbReference>
<dbReference type="Proteomes" id="UP000002191">
    <property type="component" value="Chromosome"/>
</dbReference>
<organism evidence="4 5">
    <name type="scientific">Pseudodesulfovibrio aespoeensis (strain ATCC 700646 / DSM 10631 / Aspo-2)</name>
    <name type="common">Desulfovibrio aespoeensis</name>
    <dbReference type="NCBI Taxonomy" id="643562"/>
    <lineage>
        <taxon>Bacteria</taxon>
        <taxon>Pseudomonadati</taxon>
        <taxon>Thermodesulfobacteriota</taxon>
        <taxon>Desulfovibrionia</taxon>
        <taxon>Desulfovibrionales</taxon>
        <taxon>Desulfovibrionaceae</taxon>
    </lineage>
</organism>
<gene>
    <name evidence="4" type="ordered locus">Daes_1984</name>
</gene>
<dbReference type="InterPro" id="IPR015424">
    <property type="entry name" value="PyrdxlP-dep_Trfase"/>
</dbReference>
<feature type="modified residue" description="N6-(pyridoxal phosphate)lysine" evidence="2">
    <location>
        <position position="204"/>
    </location>
</feature>
<reference evidence="4 5" key="2">
    <citation type="journal article" date="2014" name="Genome Announc.">
        <title>Complete Genome Sequence of the Subsurface, Mesophilic Sulfate-Reducing Bacterium Desulfovibrio aespoeensis Aspo-2.</title>
        <authorList>
            <person name="Pedersen K."/>
            <person name="Bengtsson A."/>
            <person name="Edlund J."/>
            <person name="Rabe L."/>
            <person name="Hazen T."/>
            <person name="Chakraborty R."/>
            <person name="Goodwin L."/>
            <person name="Shapiro N."/>
        </authorList>
    </citation>
    <scope>NUCLEOTIDE SEQUENCE [LARGE SCALE GENOMIC DNA]</scope>
    <source>
        <strain evidence="5">ATCC 700646 / DSM 10631 / Aspo-2</strain>
    </source>
</reference>
<evidence type="ECO:0000313" key="5">
    <source>
        <dbReference type="Proteomes" id="UP000002191"/>
    </source>
</evidence>
<dbReference type="SUPFAM" id="SSF53383">
    <property type="entry name" value="PLP-dependent transferases"/>
    <property type="match status" value="1"/>
</dbReference>
<dbReference type="Gene3D" id="3.90.1150.10">
    <property type="entry name" value="Aspartate Aminotransferase, domain 1"/>
    <property type="match status" value="1"/>
</dbReference>
<dbReference type="InterPro" id="IPR026385">
    <property type="entry name" value="LegC-like"/>
</dbReference>
<dbReference type="AlphaFoldDB" id="E6VR13"/>
<dbReference type="RefSeq" id="WP_013514906.1">
    <property type="nucleotide sequence ID" value="NC_014844.1"/>
</dbReference>
<dbReference type="HOGENOM" id="CLU_033332_2_1_7"/>